<reference evidence="1" key="1">
    <citation type="submission" date="2021-01" db="EMBL/GenBank/DDBJ databases">
        <authorList>
            <person name="Corre E."/>
            <person name="Pelletier E."/>
            <person name="Niang G."/>
            <person name="Scheremetjew M."/>
            <person name="Finn R."/>
            <person name="Kale V."/>
            <person name="Holt S."/>
            <person name="Cochrane G."/>
            <person name="Meng A."/>
            <person name="Brown T."/>
            <person name="Cohen L."/>
        </authorList>
    </citation>
    <scope>NUCLEOTIDE SEQUENCE</scope>
    <source>
        <strain evidence="1">CCAP1064/1</strain>
    </source>
</reference>
<dbReference type="EMBL" id="HBEL01041862">
    <property type="protein sequence ID" value="CAD8423367.1"/>
    <property type="molecule type" value="Transcribed_RNA"/>
</dbReference>
<protein>
    <submittedName>
        <fullName evidence="1">Uncharacterized protein</fullName>
    </submittedName>
</protein>
<sequence>MPKTHALWPHKGRKWSTRSTNVRHAGVHVRRKWLEYRHYRGLYQSAAVSNGEIHKITIWWFSGGFTKREITDSSFSVEFLLSTVTPSLMKSFFSDEAGMVVDALLLFSLKNVVFNLVLQLLSN</sequence>
<accession>A0A7S0CH28</accession>
<dbReference type="AlphaFoldDB" id="A0A7S0CH28"/>
<evidence type="ECO:0000313" key="1">
    <source>
        <dbReference type="EMBL" id="CAD8423367.1"/>
    </source>
</evidence>
<gene>
    <name evidence="1" type="ORF">PINE0816_LOCUS19525</name>
</gene>
<name>A0A7S0CH28_9STRA</name>
<organism evidence="1">
    <name type="scientific">Proboscia inermis</name>
    <dbReference type="NCBI Taxonomy" id="420281"/>
    <lineage>
        <taxon>Eukaryota</taxon>
        <taxon>Sar</taxon>
        <taxon>Stramenopiles</taxon>
        <taxon>Ochrophyta</taxon>
        <taxon>Bacillariophyta</taxon>
        <taxon>Coscinodiscophyceae</taxon>
        <taxon>Rhizosoleniophycidae</taxon>
        <taxon>Rhizosoleniales</taxon>
        <taxon>Rhizosoleniaceae</taxon>
        <taxon>Proboscia</taxon>
    </lineage>
</organism>
<proteinExistence type="predicted"/>